<proteinExistence type="predicted"/>
<accession>A0A5M8PS98</accession>
<feature type="region of interest" description="Disordered" evidence="1">
    <location>
        <begin position="32"/>
        <end position="62"/>
    </location>
</feature>
<gene>
    <name evidence="2" type="ORF">FRX48_04843</name>
</gene>
<dbReference type="Proteomes" id="UP000324767">
    <property type="component" value="Unassembled WGS sequence"/>
</dbReference>
<evidence type="ECO:0000256" key="1">
    <source>
        <dbReference type="SAM" id="MobiDB-lite"/>
    </source>
</evidence>
<evidence type="ECO:0000313" key="3">
    <source>
        <dbReference type="Proteomes" id="UP000324767"/>
    </source>
</evidence>
<dbReference type="EMBL" id="VXIT01000007">
    <property type="protein sequence ID" value="KAA6411563.1"/>
    <property type="molecule type" value="Genomic_DNA"/>
</dbReference>
<name>A0A5M8PS98_9LECA</name>
<protein>
    <submittedName>
        <fullName evidence="2">Putative dehydrogenases with different specificities (Related to short-chain alcohol dehydrogenases)</fullName>
    </submittedName>
</protein>
<reference evidence="2 3" key="1">
    <citation type="submission" date="2019-09" db="EMBL/GenBank/DDBJ databases">
        <title>The hologenome of the rock-dwelling lichen Lasallia pustulata.</title>
        <authorList>
            <person name="Greshake Tzovaras B."/>
            <person name="Segers F."/>
            <person name="Bicker A."/>
            <person name="Dal Grande F."/>
            <person name="Otte J."/>
            <person name="Hankeln T."/>
            <person name="Schmitt I."/>
            <person name="Ebersberger I."/>
        </authorList>
    </citation>
    <scope>NUCLEOTIDE SEQUENCE [LARGE SCALE GENOMIC DNA]</scope>
    <source>
        <strain evidence="2">A1-1</strain>
    </source>
</reference>
<sequence>MPSSVCSGYTSLTSTKKIQSIFEVTSKVKDARRARMQQAKQNEKDRARMTAEKPETGDGAPDEPVLAGVGFLSLKSAQFWSSCSRVLPILDHLVYCPHRRMPIHDLTGKVALVTGLGCIGEGWGSGTTIAALFAR</sequence>
<dbReference type="OrthoDB" id="498125at2759"/>
<dbReference type="AlphaFoldDB" id="A0A5M8PS98"/>
<comment type="caution">
    <text evidence="2">The sequence shown here is derived from an EMBL/GenBank/DDBJ whole genome shotgun (WGS) entry which is preliminary data.</text>
</comment>
<organism evidence="2 3">
    <name type="scientific">Lasallia pustulata</name>
    <dbReference type="NCBI Taxonomy" id="136370"/>
    <lineage>
        <taxon>Eukaryota</taxon>
        <taxon>Fungi</taxon>
        <taxon>Dikarya</taxon>
        <taxon>Ascomycota</taxon>
        <taxon>Pezizomycotina</taxon>
        <taxon>Lecanoromycetes</taxon>
        <taxon>OSLEUM clade</taxon>
        <taxon>Umbilicariomycetidae</taxon>
        <taxon>Umbilicariales</taxon>
        <taxon>Umbilicariaceae</taxon>
        <taxon>Lasallia</taxon>
    </lineage>
</organism>
<feature type="compositionally biased region" description="Basic and acidic residues" evidence="1">
    <location>
        <begin position="41"/>
        <end position="56"/>
    </location>
</feature>
<evidence type="ECO:0000313" key="2">
    <source>
        <dbReference type="EMBL" id="KAA6411563.1"/>
    </source>
</evidence>